<keyword evidence="3" id="KW-1185">Reference proteome</keyword>
<dbReference type="KEGG" id="ttc:FOKN1_1603"/>
<accession>A0A1Z4VQT1</accession>
<dbReference type="AlphaFoldDB" id="A0A1Z4VQT1"/>
<dbReference type="Pfam" id="PF11219">
    <property type="entry name" value="DUF3014"/>
    <property type="match status" value="1"/>
</dbReference>
<evidence type="ECO:0008006" key="4">
    <source>
        <dbReference type="Google" id="ProtNLM"/>
    </source>
</evidence>
<reference evidence="2 3" key="1">
    <citation type="submission" date="2017-05" db="EMBL/GenBank/DDBJ databases">
        <title>Thiocyanate degradation by Thiohalobacter thiocyanaticus FOKN1.</title>
        <authorList>
            <person name="Oshiki M."/>
            <person name="Fukushima T."/>
            <person name="Kawano S."/>
            <person name="Nakagawa J."/>
        </authorList>
    </citation>
    <scope>NUCLEOTIDE SEQUENCE [LARGE SCALE GENOMIC DNA]</scope>
    <source>
        <strain evidence="2 3">FOKN1</strain>
    </source>
</reference>
<dbReference type="InterPro" id="IPR021382">
    <property type="entry name" value="DUF3014"/>
</dbReference>
<sequence length="282" mass="31113">MNRTILAIVVVLVVLGALYFWQQPPPQTLTPAPEPARSIQEAEPPAPEYPVPEPSSALDAGDGGGMEPPPGAAPAPGPEPAPPLPALGESDPLAAQALQTVFTAGDALGLFNIDGFIRRLVVTVDNLPRTRLPLKQLAVQTAPERFLVRAGAGEDEYFIRPENYRRYIPHVRLLESLDTATFAGLYIRYYPLFQAAYEELGYPDAYFNDRLVEVIDHLLATPEVSDPIRLARPHVLYQYADPELEALSAGQKTLIRIGPDNARRVKVKLREIRARLTRLEIE</sequence>
<dbReference type="RefSeq" id="WP_096366128.1">
    <property type="nucleotide sequence ID" value="NZ_AP018052.1"/>
</dbReference>
<dbReference type="Proteomes" id="UP000218765">
    <property type="component" value="Chromosome"/>
</dbReference>
<evidence type="ECO:0000313" key="3">
    <source>
        <dbReference type="Proteomes" id="UP000218765"/>
    </source>
</evidence>
<evidence type="ECO:0000256" key="1">
    <source>
        <dbReference type="SAM" id="MobiDB-lite"/>
    </source>
</evidence>
<proteinExistence type="predicted"/>
<gene>
    <name evidence="2" type="ORF">FOKN1_1603</name>
</gene>
<dbReference type="EMBL" id="AP018052">
    <property type="protein sequence ID" value="BAZ93991.1"/>
    <property type="molecule type" value="Genomic_DNA"/>
</dbReference>
<protein>
    <recommendedName>
        <fullName evidence="4">DUF3014 domain-containing protein</fullName>
    </recommendedName>
</protein>
<feature type="compositionally biased region" description="Pro residues" evidence="1">
    <location>
        <begin position="67"/>
        <end position="85"/>
    </location>
</feature>
<feature type="compositionally biased region" description="Pro residues" evidence="1">
    <location>
        <begin position="44"/>
        <end position="53"/>
    </location>
</feature>
<name>A0A1Z4VQT1_9GAMM</name>
<feature type="region of interest" description="Disordered" evidence="1">
    <location>
        <begin position="28"/>
        <end position="89"/>
    </location>
</feature>
<organism evidence="2 3">
    <name type="scientific">Thiohalobacter thiocyanaticus</name>
    <dbReference type="NCBI Taxonomy" id="585455"/>
    <lineage>
        <taxon>Bacteria</taxon>
        <taxon>Pseudomonadati</taxon>
        <taxon>Pseudomonadota</taxon>
        <taxon>Gammaproteobacteria</taxon>
        <taxon>Thiohalobacterales</taxon>
        <taxon>Thiohalobacteraceae</taxon>
        <taxon>Thiohalobacter</taxon>
    </lineage>
</organism>
<dbReference type="OrthoDB" id="5502479at2"/>
<evidence type="ECO:0000313" key="2">
    <source>
        <dbReference type="EMBL" id="BAZ93991.1"/>
    </source>
</evidence>